<keyword evidence="2" id="KW-1133">Transmembrane helix</keyword>
<proteinExistence type="predicted"/>
<dbReference type="AlphaFoldDB" id="A0A7C5R7K2"/>
<comment type="caution">
    <text evidence="4">The sequence shown here is derived from an EMBL/GenBank/DDBJ whole genome shotgun (WGS) entry which is preliminary data.</text>
</comment>
<protein>
    <submittedName>
        <fullName evidence="4">MCE family protein</fullName>
    </submittedName>
</protein>
<dbReference type="Pfam" id="PF02470">
    <property type="entry name" value="MlaD"/>
    <property type="match status" value="1"/>
</dbReference>
<evidence type="ECO:0000259" key="3">
    <source>
        <dbReference type="Pfam" id="PF02470"/>
    </source>
</evidence>
<reference evidence="4" key="1">
    <citation type="journal article" date="2020" name="mSystems">
        <title>Genome- and Community-Level Interaction Insights into Carbon Utilization and Element Cycling Functions of Hydrothermarchaeota in Hydrothermal Sediment.</title>
        <authorList>
            <person name="Zhou Z."/>
            <person name="Liu Y."/>
            <person name="Xu W."/>
            <person name="Pan J."/>
            <person name="Luo Z.H."/>
            <person name="Li M."/>
        </authorList>
    </citation>
    <scope>NUCLEOTIDE SEQUENCE [LARGE SCALE GENOMIC DNA]</scope>
    <source>
        <strain evidence="4">HyVt-485</strain>
    </source>
</reference>
<evidence type="ECO:0000256" key="1">
    <source>
        <dbReference type="SAM" id="Coils"/>
    </source>
</evidence>
<dbReference type="PANTHER" id="PTHR36698:SF2">
    <property type="entry name" value="MCE_MLAD DOMAIN-CONTAINING PROTEIN"/>
    <property type="match status" value="1"/>
</dbReference>
<keyword evidence="1" id="KW-0175">Coiled coil</keyword>
<feature type="domain" description="Mce/MlaD" evidence="3">
    <location>
        <begin position="41"/>
        <end position="114"/>
    </location>
</feature>
<feature type="coiled-coil region" evidence="1">
    <location>
        <begin position="238"/>
        <end position="308"/>
    </location>
</feature>
<gene>
    <name evidence="4" type="ORF">ENJ42_05570</name>
</gene>
<evidence type="ECO:0000313" key="4">
    <source>
        <dbReference type="EMBL" id="HHL43067.1"/>
    </source>
</evidence>
<dbReference type="PANTHER" id="PTHR36698">
    <property type="entry name" value="BLL5892 PROTEIN"/>
    <property type="match status" value="1"/>
</dbReference>
<sequence>MESKANYALIGTFVLIALFGIVAFVAYISGKQFDEQYKEYMVVYHSPPRGISVGSEVRFNGLKMGEVTSTDLDPNDPNTVLVRIRVKASTPVMVDTYGQNEPLGLTGLSYIQLFAGESTEPLMPKSPKDVPHIEGRGSQIDYLLGGSESVIENVNIALSRAVSVMNDDAIEDFHGILANINKITGAVAESDLSDERIKMFMAAIEQAAIDVSEAATGVDKAAKDVSVFLNREEIASILKQSEITLHQAEQTLKDYSELAHKGGQLSDETMRAIEQLSSTGLTDLSDSMAELKRLIATLNQVSQELERNPRGFIAGREREKMELPQ</sequence>
<dbReference type="EMBL" id="DRMJ01000283">
    <property type="protein sequence ID" value="HHL43067.1"/>
    <property type="molecule type" value="Genomic_DNA"/>
</dbReference>
<name>A0A7C5R7K2_9PROT</name>
<feature type="transmembrane region" description="Helical" evidence="2">
    <location>
        <begin position="7"/>
        <end position="28"/>
    </location>
</feature>
<dbReference type="InterPro" id="IPR003399">
    <property type="entry name" value="Mce/MlaD"/>
</dbReference>
<evidence type="ECO:0000256" key="2">
    <source>
        <dbReference type="SAM" id="Phobius"/>
    </source>
</evidence>
<accession>A0A7C5R7K2</accession>
<dbReference type="Proteomes" id="UP000885830">
    <property type="component" value="Unassembled WGS sequence"/>
</dbReference>
<keyword evidence="2" id="KW-0472">Membrane</keyword>
<organism evidence="4">
    <name type="scientific">Hellea balneolensis</name>
    <dbReference type="NCBI Taxonomy" id="287478"/>
    <lineage>
        <taxon>Bacteria</taxon>
        <taxon>Pseudomonadati</taxon>
        <taxon>Pseudomonadota</taxon>
        <taxon>Alphaproteobacteria</taxon>
        <taxon>Maricaulales</taxon>
        <taxon>Robiginitomaculaceae</taxon>
        <taxon>Hellea</taxon>
    </lineage>
</organism>
<keyword evidence="2" id="KW-0812">Transmembrane</keyword>